<reference evidence="1 2" key="1">
    <citation type="submission" date="2014-09" db="EMBL/GenBank/DDBJ databases">
        <authorList>
            <person name="McGinnis J.M."/>
            <person name="Wolfgang W.J."/>
        </authorList>
    </citation>
    <scope>NUCLEOTIDE SEQUENCE [LARGE SCALE GENOMIC DNA]</scope>
    <source>
        <strain evidence="1 2">5503</strain>
    </source>
</reference>
<evidence type="ECO:0000313" key="2">
    <source>
        <dbReference type="Proteomes" id="UP000029858"/>
    </source>
</evidence>
<gene>
    <name evidence="1" type="ORF">IX56_00280</name>
</gene>
<name>A0A099GLY1_9RHOB</name>
<organism evidence="1 2">
    <name type="scientific">Paracoccus sanguinis</name>
    <dbReference type="NCBI Taxonomy" id="1545044"/>
    <lineage>
        <taxon>Bacteria</taxon>
        <taxon>Pseudomonadati</taxon>
        <taxon>Pseudomonadota</taxon>
        <taxon>Alphaproteobacteria</taxon>
        <taxon>Rhodobacterales</taxon>
        <taxon>Paracoccaceae</taxon>
        <taxon>Paracoccus</taxon>
    </lineage>
</organism>
<dbReference type="AlphaFoldDB" id="A0A099GLY1"/>
<protein>
    <submittedName>
        <fullName evidence="1">Uncharacterized protein</fullName>
    </submittedName>
</protein>
<evidence type="ECO:0000313" key="1">
    <source>
        <dbReference type="EMBL" id="KGJ23751.1"/>
    </source>
</evidence>
<accession>A0A099GLY1</accession>
<dbReference type="EMBL" id="JRKQ01000001">
    <property type="protein sequence ID" value="KGJ23751.1"/>
    <property type="molecule type" value="Genomic_DNA"/>
</dbReference>
<proteinExistence type="predicted"/>
<sequence length="380" mass="40640">MILLMDNFRTYPTADDMLADAGRNGPWTTFDQVSRASPNFSLIENPTWRGDGSSLRALRAEKEPDRLSLQRDFTPGPAVPAVCAQFICGSSNEGSPAAAEACNFVLFQEAAVSAADVPSSYLNKFYGVSVRSLSTSGNLDKPNQVGVYYTIMTAPNGSTNEALIGYLKPWTRGRHYHVELKVDHTNPQARIQVYVNGVLELDRIYDRDRVNSGLQTTSFKRVLLGGNNLNSPYRSPTYSNLLIYTDDAATPFPLGPVDIETISPVAGQGYDGMRATPNADDSSYLTVNPGTTLSGSFDDLTPSARPVLAVDAVVRHGAAAGLEPSQITTAIKRADGSTVGSAMTATAPGLPPTTRRVRLTEGLTQADVNGLTFTINAPAG</sequence>
<dbReference type="Proteomes" id="UP000029858">
    <property type="component" value="Unassembled WGS sequence"/>
</dbReference>
<reference evidence="1 2" key="2">
    <citation type="submission" date="2014-10" db="EMBL/GenBank/DDBJ databases">
        <title>Paracoccus sanguinis sp. nov., isolated from clinical specimens of New York State patients.</title>
        <authorList>
            <person name="Mingle L.A."/>
            <person name="Cole J.A."/>
            <person name="Lapierre P."/>
            <person name="Musser K.A."/>
        </authorList>
    </citation>
    <scope>NUCLEOTIDE SEQUENCE [LARGE SCALE GENOMIC DNA]</scope>
    <source>
        <strain evidence="1 2">5503</strain>
    </source>
</reference>
<dbReference type="RefSeq" id="WP_036706280.1">
    <property type="nucleotide sequence ID" value="NZ_JRKQ01000001.1"/>
</dbReference>
<comment type="caution">
    <text evidence="1">The sequence shown here is derived from an EMBL/GenBank/DDBJ whole genome shotgun (WGS) entry which is preliminary data.</text>
</comment>